<reference evidence="1" key="1">
    <citation type="submission" date="2021-01" db="EMBL/GenBank/DDBJ databases">
        <title>Whole genome shotgun sequence of Virgisporangium aliadipatigenens NBRC 105644.</title>
        <authorList>
            <person name="Komaki H."/>
            <person name="Tamura T."/>
        </authorList>
    </citation>
    <scope>NUCLEOTIDE SEQUENCE</scope>
    <source>
        <strain evidence="1">NBRC 105644</strain>
    </source>
</reference>
<accession>A0A8J3YVN8</accession>
<dbReference type="PANTHER" id="PTHR37310:SF1">
    <property type="entry name" value="CYTOPLASMIC PROTEIN"/>
    <property type="match status" value="1"/>
</dbReference>
<dbReference type="Pfam" id="PF03860">
    <property type="entry name" value="Csp"/>
    <property type="match status" value="1"/>
</dbReference>
<dbReference type="EMBL" id="BOPF01000037">
    <property type="protein sequence ID" value="GIJ50558.1"/>
    <property type="molecule type" value="Genomic_DNA"/>
</dbReference>
<comment type="caution">
    <text evidence="1">The sequence shown here is derived from an EMBL/GenBank/DDBJ whole genome shotgun (WGS) entry which is preliminary data.</text>
</comment>
<organism evidence="1 2">
    <name type="scientific">Virgisporangium aliadipatigenens</name>
    <dbReference type="NCBI Taxonomy" id="741659"/>
    <lineage>
        <taxon>Bacteria</taxon>
        <taxon>Bacillati</taxon>
        <taxon>Actinomycetota</taxon>
        <taxon>Actinomycetes</taxon>
        <taxon>Micromonosporales</taxon>
        <taxon>Micromonosporaceae</taxon>
        <taxon>Virgisporangium</taxon>
    </lineage>
</organism>
<dbReference type="Proteomes" id="UP000619260">
    <property type="component" value="Unassembled WGS sequence"/>
</dbReference>
<dbReference type="InterPro" id="IPR005560">
    <property type="entry name" value="Csp_YhjQ"/>
</dbReference>
<protein>
    <recommendedName>
        <fullName evidence="3">Four-helix bundle copper-binding protein</fullName>
    </recommendedName>
</protein>
<sequence length="135" mass="14295">MTDIAAMLNAYPGTLPSIDDDALVICVQYCLNCAQACTSCADACAADPGAAHLVRCSGAVLNCADLATAAVRVLSRPTPYDAEVTAATLRALIEACRAAYDECRKHALENEACRICGDACRRCAQACRRLLRPLE</sequence>
<dbReference type="AlphaFoldDB" id="A0A8J3YVN8"/>
<proteinExistence type="predicted"/>
<evidence type="ECO:0000313" key="2">
    <source>
        <dbReference type="Proteomes" id="UP000619260"/>
    </source>
</evidence>
<evidence type="ECO:0000313" key="1">
    <source>
        <dbReference type="EMBL" id="GIJ50558.1"/>
    </source>
</evidence>
<dbReference type="Gene3D" id="1.20.1270.360">
    <property type="match status" value="1"/>
</dbReference>
<name>A0A8J3YVN8_9ACTN</name>
<gene>
    <name evidence="1" type="ORF">Val02_74440</name>
</gene>
<evidence type="ECO:0008006" key="3">
    <source>
        <dbReference type="Google" id="ProtNLM"/>
    </source>
</evidence>
<dbReference type="RefSeq" id="WP_203903984.1">
    <property type="nucleotide sequence ID" value="NZ_BOPF01000037.1"/>
</dbReference>
<dbReference type="PANTHER" id="PTHR37310">
    <property type="entry name" value="CYTOPLASMIC PROTEIN-RELATED"/>
    <property type="match status" value="1"/>
</dbReference>
<keyword evidence="2" id="KW-1185">Reference proteome</keyword>